<dbReference type="EMBL" id="CP013067">
    <property type="protein sequence ID" value="ALP39539.1"/>
    <property type="molecule type" value="Genomic_DNA"/>
</dbReference>
<evidence type="ECO:0000256" key="4">
    <source>
        <dbReference type="PROSITE-ProRule" id="PRU00284"/>
    </source>
</evidence>
<dbReference type="Pfam" id="PF00672">
    <property type="entry name" value="HAMP"/>
    <property type="match status" value="1"/>
</dbReference>
<dbReference type="SUPFAM" id="SSF58104">
    <property type="entry name" value="Methyl-accepting chemotaxis protein (MCP) signaling domain"/>
    <property type="match status" value="1"/>
</dbReference>
<dbReference type="CDD" id="cd06225">
    <property type="entry name" value="HAMP"/>
    <property type="match status" value="1"/>
</dbReference>
<feature type="domain" description="Methyl-accepting transducer" evidence="5">
    <location>
        <begin position="397"/>
        <end position="633"/>
    </location>
</feature>
<proteinExistence type="inferred from homology"/>
<evidence type="ECO:0000256" key="3">
    <source>
        <dbReference type="ARBA" id="ARBA00029447"/>
    </source>
</evidence>
<dbReference type="AlphaFoldDB" id="A0A0S2SCY9"/>
<dbReference type="GO" id="GO:0016020">
    <property type="term" value="C:membrane"/>
    <property type="evidence" value="ECO:0007669"/>
    <property type="project" value="UniProtKB-SubCell"/>
</dbReference>
<dbReference type="KEGG" id="asr:WL1483_120"/>
<name>A0A0S2SCY9_9GAMM</name>
<comment type="subcellular location">
    <subcellularLocation>
        <location evidence="1">Membrane</location>
    </subcellularLocation>
</comment>
<gene>
    <name evidence="7" type="ORF">WL1483_120</name>
</gene>
<dbReference type="PROSITE" id="PS50111">
    <property type="entry name" value="CHEMOTAXIS_TRANSDUC_2"/>
    <property type="match status" value="1"/>
</dbReference>
<dbReference type="Gene3D" id="1.10.287.950">
    <property type="entry name" value="Methyl-accepting chemotaxis protein"/>
    <property type="match status" value="1"/>
</dbReference>
<evidence type="ECO:0000256" key="1">
    <source>
        <dbReference type="ARBA" id="ARBA00004370"/>
    </source>
</evidence>
<dbReference type="GO" id="GO:0007165">
    <property type="term" value="P:signal transduction"/>
    <property type="evidence" value="ECO:0007669"/>
    <property type="project" value="UniProtKB-KW"/>
</dbReference>
<dbReference type="PANTHER" id="PTHR32089:SF112">
    <property type="entry name" value="LYSOZYME-LIKE PROTEIN-RELATED"/>
    <property type="match status" value="1"/>
</dbReference>
<dbReference type="Gene3D" id="6.10.340.10">
    <property type="match status" value="1"/>
</dbReference>
<evidence type="ECO:0000313" key="8">
    <source>
        <dbReference type="Proteomes" id="UP000058114"/>
    </source>
</evidence>
<dbReference type="PATRIC" id="fig|652.5.peg.3295"/>
<dbReference type="PANTHER" id="PTHR32089">
    <property type="entry name" value="METHYL-ACCEPTING CHEMOTAXIS PROTEIN MCPB"/>
    <property type="match status" value="1"/>
</dbReference>
<evidence type="ECO:0000256" key="2">
    <source>
        <dbReference type="ARBA" id="ARBA00023224"/>
    </source>
</evidence>
<reference evidence="7 8" key="2">
    <citation type="journal article" date="2016" name="Genome Announc.">
        <title>Complete Genome Sequence of the Highly Virulent Aeromonas schubertii Strain WL1483, Isolated from Diseased Snakehead Fish (Channa argus) in China.</title>
        <authorList>
            <person name="Liu L."/>
            <person name="Li N."/>
            <person name="Zhang D."/>
            <person name="Fu X."/>
            <person name="Shi C."/>
            <person name="Lin Q."/>
            <person name="Hao G."/>
        </authorList>
    </citation>
    <scope>NUCLEOTIDE SEQUENCE [LARGE SCALE GENOMIC DNA]</scope>
    <source>
        <strain evidence="7 8">WL1483</strain>
    </source>
</reference>
<dbReference type="SMART" id="SM00304">
    <property type="entry name" value="HAMP"/>
    <property type="match status" value="1"/>
</dbReference>
<dbReference type="InterPro" id="IPR004089">
    <property type="entry name" value="MCPsignal_dom"/>
</dbReference>
<dbReference type="Proteomes" id="UP000058114">
    <property type="component" value="Chromosome"/>
</dbReference>
<evidence type="ECO:0000259" key="5">
    <source>
        <dbReference type="PROSITE" id="PS50111"/>
    </source>
</evidence>
<dbReference type="RefSeq" id="WP_060587164.1">
    <property type="nucleotide sequence ID" value="NZ_CP013067.1"/>
</dbReference>
<dbReference type="InterPro" id="IPR003660">
    <property type="entry name" value="HAMP_dom"/>
</dbReference>
<accession>A0A0S2SCY9</accession>
<feature type="domain" description="HAMP" evidence="6">
    <location>
        <begin position="338"/>
        <end position="392"/>
    </location>
</feature>
<dbReference type="SMART" id="SM00283">
    <property type="entry name" value="MA"/>
    <property type="match status" value="1"/>
</dbReference>
<dbReference type="PROSITE" id="PS51257">
    <property type="entry name" value="PROKAR_LIPOPROTEIN"/>
    <property type="match status" value="1"/>
</dbReference>
<dbReference type="Pfam" id="PF00015">
    <property type="entry name" value="MCPsignal"/>
    <property type="match status" value="1"/>
</dbReference>
<protein>
    <submittedName>
        <fullName evidence="7">Methyl-accepting chemotaxis protein</fullName>
    </submittedName>
</protein>
<dbReference type="GO" id="GO:0006935">
    <property type="term" value="P:chemotaxis"/>
    <property type="evidence" value="ECO:0007669"/>
    <property type="project" value="UniProtKB-ARBA"/>
</dbReference>
<keyword evidence="2 4" id="KW-0807">Transducer</keyword>
<dbReference type="FunFam" id="1.10.287.950:FF:000001">
    <property type="entry name" value="Methyl-accepting chemotaxis sensory transducer"/>
    <property type="match status" value="1"/>
</dbReference>
<evidence type="ECO:0000313" key="7">
    <source>
        <dbReference type="EMBL" id="ALP39539.1"/>
    </source>
</evidence>
<dbReference type="CDD" id="cd11386">
    <property type="entry name" value="MCP_signal"/>
    <property type="match status" value="1"/>
</dbReference>
<reference evidence="8" key="1">
    <citation type="submission" date="2015-10" db="EMBL/GenBank/DDBJ databases">
        <title>Complete Genome Sequence of Aeromonas schubertii strain WL1483.</title>
        <authorList>
            <person name="Liu L."/>
        </authorList>
    </citation>
    <scope>NUCLEOTIDE SEQUENCE [LARGE SCALE GENOMIC DNA]</scope>
    <source>
        <strain evidence="8">WL1483</strain>
    </source>
</reference>
<organism evidence="7 8">
    <name type="scientific">Aeromonas schubertii</name>
    <dbReference type="NCBI Taxonomy" id="652"/>
    <lineage>
        <taxon>Bacteria</taxon>
        <taxon>Pseudomonadati</taxon>
        <taxon>Pseudomonadota</taxon>
        <taxon>Gammaproteobacteria</taxon>
        <taxon>Aeromonadales</taxon>
        <taxon>Aeromonadaceae</taxon>
        <taxon>Aeromonas</taxon>
    </lineage>
</organism>
<dbReference type="PROSITE" id="PS50885">
    <property type="entry name" value="HAMP"/>
    <property type="match status" value="1"/>
</dbReference>
<sequence length="669" mass="73136">MRISATANLGLAVIFGCALALAWVGWNGSQRLTDMLSFVLGPAWSTADGAMMSSIEVGNQQLMIQQMVGGMSLDEVALSQARQRADEELQRVTHSGLVSGNLMSQVQDAAKTYQREQVALLNDFHAYQRQDERLRSNAEALARLSVQMEEMGDSAVEALTSAPDEAISWNGGLSSRWAAADGGMESNIGFLRQLYVMEKMRFEGANEALKKELDEAVSFHDNAVKEMLNTGLFDVPAQGEFSGATLAERYRALLTEHQAQIKAWLPLLSRYQAQSTQYQHSANQFRNLLVTVESEGDKTVDDQVSRLDGIIGQTRNMLIAATLINLLLIACGGLWLKRRMVAPLNEVNLRMRQIASGECNLNARLNLHRSDEVGELANSVDGLLEKLRTIIVSALEQGQTITHLVDNSVGRVTAINQGSQQAANHAEQIHRDSEQMAMMARTISDSCQEAAQNASEVQDLSRRSSTFVGETSEGMHKVVDEVTLCAKEINALRSQAEEIGQIVSTITGISEQTNLLALNAAIEAARAGESGRGFAVVADEVRTLANRTSTSSAEIGRMIGAIQSQTEQAFQRMQQSVNRVENGMQSAEQTEQMLVQVLTAMDNLTRLVHQVAHSTTQLSDTLNHATDRVSSIHVDARQGEEEAQGCIEIAEALHQAITRQQASLSQFRV</sequence>
<comment type="similarity">
    <text evidence="3">Belongs to the methyl-accepting chemotaxis (MCP) protein family.</text>
</comment>
<evidence type="ECO:0000259" key="6">
    <source>
        <dbReference type="PROSITE" id="PS50885"/>
    </source>
</evidence>